<evidence type="ECO:0008006" key="4">
    <source>
        <dbReference type="Google" id="ProtNLM"/>
    </source>
</evidence>
<dbReference type="AlphaFoldDB" id="A0A0A0EX09"/>
<reference evidence="2 3" key="1">
    <citation type="journal article" date="2015" name="Stand. Genomic Sci.">
        <title>Genomic information of the arsenic-resistant bacterium Lysobacter arseniciresistens type strain ZS79(T) and comparison of Lysobacter draft genomes.</title>
        <authorList>
            <person name="Liu L."/>
            <person name="Zhang S."/>
            <person name="Luo M."/>
            <person name="Wang G."/>
        </authorList>
    </citation>
    <scope>NUCLEOTIDE SEQUENCE [LARGE SCALE GENOMIC DNA]</scope>
    <source>
        <strain evidence="2 3">ZS79</strain>
    </source>
</reference>
<protein>
    <recommendedName>
        <fullName evidence="4">Glycine zipper domain-containing protein</fullName>
    </recommendedName>
</protein>
<dbReference type="RefSeq" id="WP_036212181.1">
    <property type="nucleotide sequence ID" value="NZ_AVPT01000023.1"/>
</dbReference>
<name>A0A0A0EX09_9GAMM</name>
<dbReference type="eggNOG" id="ENOG50313PN">
    <property type="taxonomic scope" value="Bacteria"/>
</dbReference>
<keyword evidence="3" id="KW-1185">Reference proteome</keyword>
<keyword evidence="1" id="KW-0732">Signal</keyword>
<dbReference type="EMBL" id="AVPT01000023">
    <property type="protein sequence ID" value="KGM54805.1"/>
    <property type="molecule type" value="Genomic_DNA"/>
</dbReference>
<evidence type="ECO:0000313" key="2">
    <source>
        <dbReference type="EMBL" id="KGM54805.1"/>
    </source>
</evidence>
<sequence>MKTKITLITAGIVFALSATSAQAGVRDWFKKKDKPEVAEVSPAEFADCKYFLLDEKNGKVALTPANAQKSVRCHEIVDAGNADAKTLETVEVEGRREAAPKVDQAKAKKSGRIGAMIGGLVGGALGIDPRAIPAVMAVGGMVGEEVSIRNQMKDARELEAAANAAGMKATVHTQQERVKGKNVEKLKGMSIDYKPADMQPMTKETRALMERIAGMASKSKANLVFILEGEADACQVPLNFLRGQPDMSRHTVIDKCGSGGNTITIAPQAD</sequence>
<accession>A0A0A0EX09</accession>
<gene>
    <name evidence="2" type="ORF">N799_08620</name>
</gene>
<dbReference type="Proteomes" id="UP000029989">
    <property type="component" value="Unassembled WGS sequence"/>
</dbReference>
<evidence type="ECO:0000313" key="3">
    <source>
        <dbReference type="Proteomes" id="UP000029989"/>
    </source>
</evidence>
<proteinExistence type="predicted"/>
<evidence type="ECO:0000256" key="1">
    <source>
        <dbReference type="SAM" id="SignalP"/>
    </source>
</evidence>
<comment type="caution">
    <text evidence="2">The sequence shown here is derived from an EMBL/GenBank/DDBJ whole genome shotgun (WGS) entry which is preliminary data.</text>
</comment>
<organism evidence="2 3">
    <name type="scientific">Lysobacter arseniciresistens ZS79</name>
    <dbReference type="NCBI Taxonomy" id="913325"/>
    <lineage>
        <taxon>Bacteria</taxon>
        <taxon>Pseudomonadati</taxon>
        <taxon>Pseudomonadota</taxon>
        <taxon>Gammaproteobacteria</taxon>
        <taxon>Lysobacterales</taxon>
        <taxon>Lysobacteraceae</taxon>
        <taxon>Novilysobacter</taxon>
    </lineage>
</organism>
<feature type="signal peptide" evidence="1">
    <location>
        <begin position="1"/>
        <end position="23"/>
    </location>
</feature>
<feature type="chain" id="PRO_5001969313" description="Glycine zipper domain-containing protein" evidence="1">
    <location>
        <begin position="24"/>
        <end position="270"/>
    </location>
</feature>